<dbReference type="EMBL" id="AMZH03008537">
    <property type="protein sequence ID" value="RRT58737.1"/>
    <property type="molecule type" value="Genomic_DNA"/>
</dbReference>
<accession>A0A426Z435</accession>
<sequence>MNRRCGTSRTASSAQELPSIGNRCATRNPKGKRAQEVLDSTQDHVEKPKLQHEEGRHDDRKENRRKKKRKGNGYGGEREKGRGR</sequence>
<reference evidence="2 3" key="1">
    <citation type="journal article" date="2014" name="Agronomy (Basel)">
        <title>A Draft Genome Sequence for Ensete ventricosum, the Drought-Tolerant Tree Against Hunger.</title>
        <authorList>
            <person name="Harrison J."/>
            <person name="Moore K.A."/>
            <person name="Paszkiewicz K."/>
            <person name="Jones T."/>
            <person name="Grant M."/>
            <person name="Ambacheew D."/>
            <person name="Muzemil S."/>
            <person name="Studholme D.J."/>
        </authorList>
    </citation>
    <scope>NUCLEOTIDE SEQUENCE [LARGE SCALE GENOMIC DNA]</scope>
</reference>
<evidence type="ECO:0000256" key="1">
    <source>
        <dbReference type="SAM" id="MobiDB-lite"/>
    </source>
</evidence>
<protein>
    <submittedName>
        <fullName evidence="2">Uncharacterized protein</fullName>
    </submittedName>
</protein>
<feature type="region of interest" description="Disordered" evidence="1">
    <location>
        <begin position="1"/>
        <end position="84"/>
    </location>
</feature>
<proteinExistence type="predicted"/>
<evidence type="ECO:0000313" key="3">
    <source>
        <dbReference type="Proteomes" id="UP000287651"/>
    </source>
</evidence>
<evidence type="ECO:0000313" key="2">
    <source>
        <dbReference type="EMBL" id="RRT58737.1"/>
    </source>
</evidence>
<gene>
    <name evidence="2" type="ORF">B296_00026802</name>
</gene>
<feature type="compositionally biased region" description="Polar residues" evidence="1">
    <location>
        <begin position="1"/>
        <end position="16"/>
    </location>
</feature>
<organism evidence="2 3">
    <name type="scientific">Ensete ventricosum</name>
    <name type="common">Abyssinian banana</name>
    <name type="synonym">Musa ensete</name>
    <dbReference type="NCBI Taxonomy" id="4639"/>
    <lineage>
        <taxon>Eukaryota</taxon>
        <taxon>Viridiplantae</taxon>
        <taxon>Streptophyta</taxon>
        <taxon>Embryophyta</taxon>
        <taxon>Tracheophyta</taxon>
        <taxon>Spermatophyta</taxon>
        <taxon>Magnoliopsida</taxon>
        <taxon>Liliopsida</taxon>
        <taxon>Zingiberales</taxon>
        <taxon>Musaceae</taxon>
        <taxon>Ensete</taxon>
    </lineage>
</organism>
<comment type="caution">
    <text evidence="2">The sequence shown here is derived from an EMBL/GenBank/DDBJ whole genome shotgun (WGS) entry which is preliminary data.</text>
</comment>
<dbReference type="Proteomes" id="UP000287651">
    <property type="component" value="Unassembled WGS sequence"/>
</dbReference>
<name>A0A426Z435_ENSVE</name>
<feature type="compositionally biased region" description="Basic and acidic residues" evidence="1">
    <location>
        <begin position="33"/>
        <end position="62"/>
    </location>
</feature>
<dbReference type="AlphaFoldDB" id="A0A426Z435"/>